<dbReference type="STRING" id="690850.Desaf_2024"/>
<dbReference type="Gene3D" id="3.30.565.10">
    <property type="entry name" value="Histidine kinase-like ATPase, C-terminal domain"/>
    <property type="match status" value="1"/>
</dbReference>
<dbReference type="InterPro" id="IPR004358">
    <property type="entry name" value="Sig_transdc_His_kin-like_C"/>
</dbReference>
<dbReference type="GO" id="GO:0000155">
    <property type="term" value="F:phosphorelay sensor kinase activity"/>
    <property type="evidence" value="ECO:0007669"/>
    <property type="project" value="InterPro"/>
</dbReference>
<dbReference type="KEGG" id="daf:Desaf_2024"/>
<feature type="region of interest" description="Disordered" evidence="7">
    <location>
        <begin position="466"/>
        <end position="490"/>
    </location>
</feature>
<dbReference type="EMBL" id="CP003221">
    <property type="protein sequence ID" value="EGJ50353.1"/>
    <property type="molecule type" value="Genomic_DNA"/>
</dbReference>
<reference evidence="9 10" key="1">
    <citation type="journal article" date="2011" name="J. Bacteriol.">
        <title>Genome sequence of the mercury-methylating and pleomorphic Desulfovibrio africanus Strain Walvis Bay.</title>
        <authorList>
            <person name="Brown S.D."/>
            <person name="Wall J.D."/>
            <person name="Kucken A.M."/>
            <person name="Gilmour C.C."/>
            <person name="Podar M."/>
            <person name="Brandt C.C."/>
            <person name="Teshima H."/>
            <person name="Detter J.C."/>
            <person name="Han C.S."/>
            <person name="Land M.L."/>
            <person name="Lucas S."/>
            <person name="Han J."/>
            <person name="Pennacchio L."/>
            <person name="Nolan M."/>
            <person name="Pitluck S."/>
            <person name="Woyke T."/>
            <person name="Goodwin L."/>
            <person name="Palumbo A.V."/>
            <person name="Elias D.A."/>
        </authorList>
    </citation>
    <scope>NUCLEOTIDE SEQUENCE [LARGE SCALE GENOMIC DNA]</scope>
    <source>
        <strain evidence="9 10">Walvis Bay</strain>
    </source>
</reference>
<evidence type="ECO:0000313" key="10">
    <source>
        <dbReference type="Proteomes" id="UP000007844"/>
    </source>
</evidence>
<evidence type="ECO:0000256" key="2">
    <source>
        <dbReference type="ARBA" id="ARBA00012438"/>
    </source>
</evidence>
<dbReference type="Pfam" id="PF02518">
    <property type="entry name" value="HATPase_c"/>
    <property type="match status" value="1"/>
</dbReference>
<dbReference type="SUPFAM" id="SSF47384">
    <property type="entry name" value="Homodimeric domain of signal transducing histidine kinase"/>
    <property type="match status" value="1"/>
</dbReference>
<keyword evidence="4" id="KW-0808">Transferase</keyword>
<dbReference type="SUPFAM" id="SSF55874">
    <property type="entry name" value="ATPase domain of HSP90 chaperone/DNA topoisomerase II/histidine kinase"/>
    <property type="match status" value="1"/>
</dbReference>
<dbReference type="PROSITE" id="PS50109">
    <property type="entry name" value="HIS_KIN"/>
    <property type="match status" value="1"/>
</dbReference>
<protein>
    <recommendedName>
        <fullName evidence="2">histidine kinase</fullName>
        <ecNumber evidence="2">2.7.13.3</ecNumber>
    </recommendedName>
</protein>
<comment type="catalytic activity">
    <reaction evidence="1">
        <text>ATP + protein L-histidine = ADP + protein N-phospho-L-histidine.</text>
        <dbReference type="EC" id="2.7.13.3"/>
    </reaction>
</comment>
<evidence type="ECO:0000256" key="4">
    <source>
        <dbReference type="ARBA" id="ARBA00022679"/>
    </source>
</evidence>
<dbReference type="InterPro" id="IPR052162">
    <property type="entry name" value="Sensor_kinase/Photoreceptor"/>
</dbReference>
<dbReference type="CDD" id="cd00082">
    <property type="entry name" value="HisKA"/>
    <property type="match status" value="1"/>
</dbReference>
<dbReference type="InterPro" id="IPR003661">
    <property type="entry name" value="HisK_dim/P_dom"/>
</dbReference>
<evidence type="ECO:0000259" key="8">
    <source>
        <dbReference type="PROSITE" id="PS50109"/>
    </source>
</evidence>
<dbReference type="Pfam" id="PF00512">
    <property type="entry name" value="HisKA"/>
    <property type="match status" value="1"/>
</dbReference>
<evidence type="ECO:0000256" key="3">
    <source>
        <dbReference type="ARBA" id="ARBA00022553"/>
    </source>
</evidence>
<keyword evidence="3" id="KW-0597">Phosphoprotein</keyword>
<evidence type="ECO:0000313" key="9">
    <source>
        <dbReference type="EMBL" id="EGJ50353.1"/>
    </source>
</evidence>
<dbReference type="InterPro" id="IPR003594">
    <property type="entry name" value="HATPase_dom"/>
</dbReference>
<dbReference type="AlphaFoldDB" id="F3Z3I1"/>
<name>F3Z3I1_DESAF</name>
<keyword evidence="10" id="KW-1185">Reference proteome</keyword>
<sequence>MSLPILQIEIRSEEDFILARQRARKIASLAGFSVQDQTRITTAVSEIVRHTLQHTASVGLDFRIGGRAGFENGSSLEVAVNADECDVASVRRTFQNSASNWSDVGLYGARRLMDGFQMESRADSNVLLSMVKALPPGAPEVTPQVIAQWRDILMREVPDSPLREVERQNREMLRTLEELRAKELELARQLDEADRLNSELDRTNQGVISLYNEIEDKNAELRHEIQERESAEQKLRVTMQELERSNAELESFAYVASHDLQEPLRMISSFLQLLEAEHVGGLDAEAREYIRFAVGGAVRMQDLIEDLLTYSRVGRKGKPFTNTDLGCALDTVIEDIGKLVAETGTRITKDALPTVYADPTQMMQLLSNLIRNAIKFRKPDESPRVHVGAREESHEWVVWVVDNGIGIEPQYFERIFVIFQRLHARDEYPGTGIGLAVCKRIVERHGGRIWVESELGKRSTFFFSIPKRQDQGAHDQGKETRHPSDRGQSG</sequence>
<feature type="coiled-coil region" evidence="6">
    <location>
        <begin position="162"/>
        <end position="248"/>
    </location>
</feature>
<dbReference type="InterPro" id="IPR036097">
    <property type="entry name" value="HisK_dim/P_sf"/>
</dbReference>
<evidence type="ECO:0000256" key="6">
    <source>
        <dbReference type="SAM" id="Coils"/>
    </source>
</evidence>
<evidence type="ECO:0000256" key="7">
    <source>
        <dbReference type="SAM" id="MobiDB-lite"/>
    </source>
</evidence>
<dbReference type="HOGENOM" id="CLU_000445_114_71_7"/>
<dbReference type="PANTHER" id="PTHR43304:SF1">
    <property type="entry name" value="PAC DOMAIN-CONTAINING PROTEIN"/>
    <property type="match status" value="1"/>
</dbReference>
<gene>
    <name evidence="9" type="ORF">Desaf_2024</name>
</gene>
<dbReference type="PANTHER" id="PTHR43304">
    <property type="entry name" value="PHYTOCHROME-LIKE PROTEIN CPH1"/>
    <property type="match status" value="1"/>
</dbReference>
<feature type="compositionally biased region" description="Basic and acidic residues" evidence="7">
    <location>
        <begin position="467"/>
        <end position="490"/>
    </location>
</feature>
<dbReference type="CDD" id="cd16921">
    <property type="entry name" value="HATPase_FilI-like"/>
    <property type="match status" value="1"/>
</dbReference>
<dbReference type="InterPro" id="IPR036890">
    <property type="entry name" value="HATPase_C_sf"/>
</dbReference>
<evidence type="ECO:0000256" key="1">
    <source>
        <dbReference type="ARBA" id="ARBA00000085"/>
    </source>
</evidence>
<dbReference type="FunFam" id="3.30.565.10:FF:000006">
    <property type="entry name" value="Sensor histidine kinase WalK"/>
    <property type="match status" value="1"/>
</dbReference>
<keyword evidence="6" id="KW-0175">Coiled coil</keyword>
<dbReference type="EC" id="2.7.13.3" evidence="2"/>
<dbReference type="RefSeq" id="WP_014260098.1">
    <property type="nucleotide sequence ID" value="NC_016629.1"/>
</dbReference>
<dbReference type="Proteomes" id="UP000007844">
    <property type="component" value="Chromosome"/>
</dbReference>
<dbReference type="Gene3D" id="1.10.287.130">
    <property type="match status" value="1"/>
</dbReference>
<dbReference type="SMART" id="SM00387">
    <property type="entry name" value="HATPase_c"/>
    <property type="match status" value="1"/>
</dbReference>
<evidence type="ECO:0000256" key="5">
    <source>
        <dbReference type="ARBA" id="ARBA00022777"/>
    </source>
</evidence>
<accession>F3Z3I1</accession>
<keyword evidence="5 9" id="KW-0418">Kinase</keyword>
<organism evidence="9 10">
    <name type="scientific">Desulfocurvibacter africanus subsp. africanus str. Walvis Bay</name>
    <dbReference type="NCBI Taxonomy" id="690850"/>
    <lineage>
        <taxon>Bacteria</taxon>
        <taxon>Pseudomonadati</taxon>
        <taxon>Thermodesulfobacteriota</taxon>
        <taxon>Desulfovibrionia</taxon>
        <taxon>Desulfovibrionales</taxon>
        <taxon>Desulfovibrionaceae</taxon>
        <taxon>Desulfocurvibacter</taxon>
    </lineage>
</organism>
<proteinExistence type="predicted"/>
<dbReference type="eggNOG" id="COG4251">
    <property type="taxonomic scope" value="Bacteria"/>
</dbReference>
<dbReference type="InterPro" id="IPR005467">
    <property type="entry name" value="His_kinase_dom"/>
</dbReference>
<dbReference type="SMART" id="SM00388">
    <property type="entry name" value="HisKA"/>
    <property type="match status" value="1"/>
</dbReference>
<dbReference type="PRINTS" id="PR00344">
    <property type="entry name" value="BCTRLSENSOR"/>
</dbReference>
<feature type="domain" description="Histidine kinase" evidence="8">
    <location>
        <begin position="255"/>
        <end position="469"/>
    </location>
</feature>